<accession>K9UM09</accession>
<proteinExistence type="predicted"/>
<evidence type="ECO:0000313" key="1">
    <source>
        <dbReference type="EMBL" id="AFY95476.1"/>
    </source>
</evidence>
<dbReference type="AlphaFoldDB" id="K9UM09"/>
<name>K9UM09_CHAP6</name>
<gene>
    <name evidence="1" type="ORF">Cha6605_4557</name>
</gene>
<dbReference type="KEGG" id="cmp:Cha6605_4557"/>
<sequence length="94" mass="10562">MFLFANFENVKIYENLVSLISKLADFILNYPILHPKPSQGAGLTDRSKTYKLKTSFTSNKVAQLTYSSTKQKHPTPPKGCRVTSKKPILIIPHA</sequence>
<dbReference type="EMBL" id="CP003600">
    <property type="protein sequence ID" value="AFY95476.1"/>
    <property type="molecule type" value="Genomic_DNA"/>
</dbReference>
<dbReference type="Proteomes" id="UP000010366">
    <property type="component" value="Chromosome"/>
</dbReference>
<protein>
    <submittedName>
        <fullName evidence="1">Uncharacterized protein</fullName>
    </submittedName>
</protein>
<reference evidence="1 2" key="1">
    <citation type="submission" date="2012-05" db="EMBL/GenBank/DDBJ databases">
        <title>Finished chromosome of genome of Chamaesiphon sp. PCC 6605.</title>
        <authorList>
            <consortium name="US DOE Joint Genome Institute"/>
            <person name="Gugger M."/>
            <person name="Coursin T."/>
            <person name="Rippka R."/>
            <person name="Tandeau De Marsac N."/>
            <person name="Huntemann M."/>
            <person name="Wei C.-L."/>
            <person name="Han J."/>
            <person name="Detter J.C."/>
            <person name="Han C."/>
            <person name="Tapia R."/>
            <person name="Chen A."/>
            <person name="Kyrpides N."/>
            <person name="Mavromatis K."/>
            <person name="Markowitz V."/>
            <person name="Szeto E."/>
            <person name="Ivanova N."/>
            <person name="Pagani I."/>
            <person name="Pati A."/>
            <person name="Goodwin L."/>
            <person name="Nordberg H.P."/>
            <person name="Cantor M.N."/>
            <person name="Hua S.X."/>
            <person name="Woyke T."/>
            <person name="Kerfeld C.A."/>
        </authorList>
    </citation>
    <scope>NUCLEOTIDE SEQUENCE [LARGE SCALE GENOMIC DNA]</scope>
    <source>
        <strain evidence="2">ATCC 27169 / PCC 6605</strain>
    </source>
</reference>
<evidence type="ECO:0000313" key="2">
    <source>
        <dbReference type="Proteomes" id="UP000010366"/>
    </source>
</evidence>
<dbReference type="STRING" id="1173020.Cha6605_4557"/>
<keyword evidence="2" id="KW-1185">Reference proteome</keyword>
<organism evidence="1 2">
    <name type="scientific">Chamaesiphon minutus (strain ATCC 27169 / PCC 6605)</name>
    <dbReference type="NCBI Taxonomy" id="1173020"/>
    <lineage>
        <taxon>Bacteria</taxon>
        <taxon>Bacillati</taxon>
        <taxon>Cyanobacteriota</taxon>
        <taxon>Cyanophyceae</taxon>
        <taxon>Gomontiellales</taxon>
        <taxon>Chamaesiphonaceae</taxon>
        <taxon>Chamaesiphon</taxon>
    </lineage>
</organism>
<dbReference type="HOGENOM" id="CLU_2380973_0_0_3"/>